<protein>
    <submittedName>
        <fullName evidence="1">Peptidase, M16 family protein</fullName>
    </submittedName>
</protein>
<name>A0ABS3BRK1_9BACT</name>
<dbReference type="RefSeq" id="WP_206569717.1">
    <property type="nucleotide sequence ID" value="NZ_JAFKCW010000003.1"/>
</dbReference>
<proteinExistence type="predicted"/>
<accession>A0ABS3BRK1</accession>
<evidence type="ECO:0000313" key="2">
    <source>
        <dbReference type="Proteomes" id="UP000664698"/>
    </source>
</evidence>
<comment type="caution">
    <text evidence="1">The sequence shown here is derived from an EMBL/GenBank/DDBJ whole genome shotgun (WGS) entry which is preliminary data.</text>
</comment>
<organism evidence="1 2">
    <name type="scientific">Algoriphagus aestuariicola</name>
    <dbReference type="NCBI Taxonomy" id="1852016"/>
    <lineage>
        <taxon>Bacteria</taxon>
        <taxon>Pseudomonadati</taxon>
        <taxon>Bacteroidota</taxon>
        <taxon>Cytophagia</taxon>
        <taxon>Cytophagales</taxon>
        <taxon>Cyclobacteriaceae</taxon>
        <taxon>Algoriphagus</taxon>
    </lineage>
</organism>
<dbReference type="Proteomes" id="UP000664698">
    <property type="component" value="Unassembled WGS sequence"/>
</dbReference>
<evidence type="ECO:0000313" key="1">
    <source>
        <dbReference type="EMBL" id="MBN7801697.1"/>
    </source>
</evidence>
<keyword evidence="2" id="KW-1185">Reference proteome</keyword>
<gene>
    <name evidence="1" type="ORF">J0A67_12555</name>
</gene>
<sequence length="242" mass="26227">MKIQTILLLSLLGLGISTEILAGKIPTATEYRAVAKSDVATVIGRYIEALGGEEKIRAIKNASMTAEASFQGQVIEIKTISDSENRRLMQSTSVGGNVMQKTLMADGKGKMIVMGQTQDLTESATGMLTSQTFLIPELYYEEIGFKSVYIGLEDMEGTQVHKLEVTSPDGLVINEYYSAESGLKLKSSSGSAGDVAYSDYQEVDGIMFPMLLTITNPMLPVPLQAKIVTLQFNQSLSDADFQ</sequence>
<reference evidence="1 2" key="1">
    <citation type="submission" date="2021-03" db="EMBL/GenBank/DDBJ databases">
        <title>novel species isolated from a fishpond in China.</title>
        <authorList>
            <person name="Lu H."/>
            <person name="Cai Z."/>
        </authorList>
    </citation>
    <scope>NUCLEOTIDE SEQUENCE [LARGE SCALE GENOMIC DNA]</scope>
    <source>
        <strain evidence="1 2">JCM 31546</strain>
    </source>
</reference>
<dbReference type="EMBL" id="JAFKCW010000003">
    <property type="protein sequence ID" value="MBN7801697.1"/>
    <property type="molecule type" value="Genomic_DNA"/>
</dbReference>